<dbReference type="PANTHER" id="PTHR23501:SF198">
    <property type="entry name" value="AZOLE RESISTANCE PROTEIN 1-RELATED"/>
    <property type="match status" value="1"/>
</dbReference>
<organism evidence="6 7">
    <name type="scientific">Mycena alexandri</name>
    <dbReference type="NCBI Taxonomy" id="1745969"/>
    <lineage>
        <taxon>Eukaryota</taxon>
        <taxon>Fungi</taxon>
        <taxon>Dikarya</taxon>
        <taxon>Basidiomycota</taxon>
        <taxon>Agaricomycotina</taxon>
        <taxon>Agaricomycetes</taxon>
        <taxon>Agaricomycetidae</taxon>
        <taxon>Agaricales</taxon>
        <taxon>Marasmiineae</taxon>
        <taxon>Mycenaceae</taxon>
        <taxon>Mycena</taxon>
    </lineage>
</organism>
<comment type="subcellular location">
    <subcellularLocation>
        <location evidence="1">Membrane</location>
        <topology evidence="1">Multi-pass membrane protein</topology>
    </subcellularLocation>
</comment>
<keyword evidence="3 5" id="KW-1133">Transmembrane helix</keyword>
<evidence type="ECO:0000313" key="6">
    <source>
        <dbReference type="EMBL" id="KAJ7025195.1"/>
    </source>
</evidence>
<dbReference type="EMBL" id="JARJCM010000158">
    <property type="protein sequence ID" value="KAJ7025195.1"/>
    <property type="molecule type" value="Genomic_DNA"/>
</dbReference>
<comment type="caution">
    <text evidence="6">The sequence shown here is derived from an EMBL/GenBank/DDBJ whole genome shotgun (WGS) entry which is preliminary data.</text>
</comment>
<sequence length="112" mass="12261">MLTPPSCQVACLGLQIWWRFPWVLTSSMSLLCGVSQNLEHLIAGRTVSGLGAAGIMVAMIQVIAQTTRLQDRPKLFGMFVALSRNSFGHRTHVGEALTRRLFKPPSPNGTRA</sequence>
<dbReference type="GO" id="GO:0022857">
    <property type="term" value="F:transmembrane transporter activity"/>
    <property type="evidence" value="ECO:0007669"/>
    <property type="project" value="TreeGrafter"/>
</dbReference>
<dbReference type="InterPro" id="IPR036259">
    <property type="entry name" value="MFS_trans_sf"/>
</dbReference>
<dbReference type="PANTHER" id="PTHR23501">
    <property type="entry name" value="MAJOR FACILITATOR SUPERFAMILY"/>
    <property type="match status" value="1"/>
</dbReference>
<reference evidence="6" key="1">
    <citation type="submission" date="2023-03" db="EMBL/GenBank/DDBJ databases">
        <title>Massive genome expansion in bonnet fungi (Mycena s.s.) driven by repeated elements and novel gene families across ecological guilds.</title>
        <authorList>
            <consortium name="Lawrence Berkeley National Laboratory"/>
            <person name="Harder C.B."/>
            <person name="Miyauchi S."/>
            <person name="Viragh M."/>
            <person name="Kuo A."/>
            <person name="Thoen E."/>
            <person name="Andreopoulos B."/>
            <person name="Lu D."/>
            <person name="Skrede I."/>
            <person name="Drula E."/>
            <person name="Henrissat B."/>
            <person name="Morin E."/>
            <person name="Kohler A."/>
            <person name="Barry K."/>
            <person name="LaButti K."/>
            <person name="Morin E."/>
            <person name="Salamov A."/>
            <person name="Lipzen A."/>
            <person name="Mereny Z."/>
            <person name="Hegedus B."/>
            <person name="Baldrian P."/>
            <person name="Stursova M."/>
            <person name="Weitz H."/>
            <person name="Taylor A."/>
            <person name="Grigoriev I.V."/>
            <person name="Nagy L.G."/>
            <person name="Martin F."/>
            <person name="Kauserud H."/>
        </authorList>
    </citation>
    <scope>NUCLEOTIDE SEQUENCE</scope>
    <source>
        <strain evidence="6">CBHHK200</strain>
    </source>
</reference>
<keyword evidence="4 5" id="KW-0472">Membrane</keyword>
<gene>
    <name evidence="6" type="ORF">C8F04DRAFT_1129554</name>
</gene>
<dbReference type="GO" id="GO:0005886">
    <property type="term" value="C:plasma membrane"/>
    <property type="evidence" value="ECO:0007669"/>
    <property type="project" value="TreeGrafter"/>
</dbReference>
<dbReference type="Proteomes" id="UP001218188">
    <property type="component" value="Unassembled WGS sequence"/>
</dbReference>
<evidence type="ECO:0000313" key="7">
    <source>
        <dbReference type="Proteomes" id="UP001218188"/>
    </source>
</evidence>
<dbReference type="AlphaFoldDB" id="A0AAD6SFP0"/>
<keyword evidence="7" id="KW-1185">Reference proteome</keyword>
<evidence type="ECO:0000256" key="4">
    <source>
        <dbReference type="ARBA" id="ARBA00023136"/>
    </source>
</evidence>
<protein>
    <submittedName>
        <fullName evidence="6">Uncharacterized protein</fullName>
    </submittedName>
</protein>
<accession>A0AAD6SFP0</accession>
<name>A0AAD6SFP0_9AGAR</name>
<dbReference type="SUPFAM" id="SSF103473">
    <property type="entry name" value="MFS general substrate transporter"/>
    <property type="match status" value="1"/>
</dbReference>
<evidence type="ECO:0000256" key="5">
    <source>
        <dbReference type="SAM" id="Phobius"/>
    </source>
</evidence>
<keyword evidence="2 5" id="KW-0812">Transmembrane</keyword>
<evidence type="ECO:0000256" key="1">
    <source>
        <dbReference type="ARBA" id="ARBA00004141"/>
    </source>
</evidence>
<evidence type="ECO:0000256" key="3">
    <source>
        <dbReference type="ARBA" id="ARBA00022989"/>
    </source>
</evidence>
<dbReference type="Gene3D" id="1.20.1720.10">
    <property type="entry name" value="Multidrug resistance protein D"/>
    <property type="match status" value="1"/>
</dbReference>
<proteinExistence type="predicted"/>
<feature type="transmembrane region" description="Helical" evidence="5">
    <location>
        <begin position="42"/>
        <end position="64"/>
    </location>
</feature>
<evidence type="ECO:0000256" key="2">
    <source>
        <dbReference type="ARBA" id="ARBA00022692"/>
    </source>
</evidence>